<keyword evidence="4 7" id="KW-0067">ATP-binding</keyword>
<dbReference type="PROSITE" id="PS00411">
    <property type="entry name" value="KINESIN_MOTOR_1"/>
    <property type="match status" value="1"/>
</dbReference>
<evidence type="ECO:0000256" key="6">
    <source>
        <dbReference type="ARBA" id="ARBA00023175"/>
    </source>
</evidence>
<dbReference type="CDD" id="cd00106">
    <property type="entry name" value="KISc"/>
    <property type="match status" value="1"/>
</dbReference>
<dbReference type="GO" id="GO:0051231">
    <property type="term" value="P:spindle elongation"/>
    <property type="evidence" value="ECO:0007669"/>
    <property type="project" value="TreeGrafter"/>
</dbReference>
<dbReference type="GO" id="GO:0005874">
    <property type="term" value="C:microtubule"/>
    <property type="evidence" value="ECO:0007669"/>
    <property type="project" value="UniProtKB-KW"/>
</dbReference>
<reference evidence="11 12" key="1">
    <citation type="submission" date="2017-08" db="EMBL/GenBank/DDBJ databases">
        <title>Acidophilic green algal genome provides insights into adaptation to an acidic environment.</title>
        <authorList>
            <person name="Hirooka S."/>
            <person name="Hirose Y."/>
            <person name="Kanesaki Y."/>
            <person name="Higuchi S."/>
            <person name="Fujiwara T."/>
            <person name="Onuma R."/>
            <person name="Era A."/>
            <person name="Ohbayashi R."/>
            <person name="Uzuka A."/>
            <person name="Nozaki H."/>
            <person name="Yoshikawa H."/>
            <person name="Miyagishima S.Y."/>
        </authorList>
    </citation>
    <scope>NUCLEOTIDE SEQUENCE [LARGE SCALE GENOMIC DNA]</scope>
    <source>
        <strain evidence="11 12">NIES-2499</strain>
    </source>
</reference>
<evidence type="ECO:0000256" key="5">
    <source>
        <dbReference type="ARBA" id="ARBA00023054"/>
    </source>
</evidence>
<evidence type="ECO:0000256" key="3">
    <source>
        <dbReference type="ARBA" id="ARBA00022741"/>
    </source>
</evidence>
<keyword evidence="8" id="KW-0493">Microtubule</keyword>
<evidence type="ECO:0000259" key="10">
    <source>
        <dbReference type="PROSITE" id="PS50067"/>
    </source>
</evidence>
<dbReference type="GO" id="GO:0007018">
    <property type="term" value="P:microtubule-based movement"/>
    <property type="evidence" value="ECO:0007669"/>
    <property type="project" value="InterPro"/>
</dbReference>
<dbReference type="PROSITE" id="PS50067">
    <property type="entry name" value="KINESIN_MOTOR_2"/>
    <property type="match status" value="1"/>
</dbReference>
<keyword evidence="2" id="KW-0963">Cytoplasm</keyword>
<dbReference type="Gene3D" id="3.40.850.10">
    <property type="entry name" value="Kinesin motor domain"/>
    <property type="match status" value="1"/>
</dbReference>
<evidence type="ECO:0000313" key="12">
    <source>
        <dbReference type="Proteomes" id="UP000232323"/>
    </source>
</evidence>
<keyword evidence="12" id="KW-1185">Reference proteome</keyword>
<dbReference type="InterPro" id="IPR036961">
    <property type="entry name" value="Kinesin_motor_dom_sf"/>
</dbReference>
<dbReference type="GO" id="GO:0008017">
    <property type="term" value="F:microtubule binding"/>
    <property type="evidence" value="ECO:0007669"/>
    <property type="project" value="InterPro"/>
</dbReference>
<keyword evidence="5" id="KW-0175">Coiled coil</keyword>
<feature type="region of interest" description="Disordered" evidence="9">
    <location>
        <begin position="699"/>
        <end position="784"/>
    </location>
</feature>
<feature type="region of interest" description="Disordered" evidence="9">
    <location>
        <begin position="885"/>
        <end position="914"/>
    </location>
</feature>
<gene>
    <name evidence="11" type="ORF">CEUSTIGMA_g11791.t1</name>
</gene>
<feature type="binding site" evidence="7">
    <location>
        <begin position="85"/>
        <end position="92"/>
    </location>
    <ligand>
        <name>ATP</name>
        <dbReference type="ChEBI" id="CHEBI:30616"/>
    </ligand>
</feature>
<dbReference type="GO" id="GO:0005524">
    <property type="term" value="F:ATP binding"/>
    <property type="evidence" value="ECO:0007669"/>
    <property type="project" value="UniProtKB-UniRule"/>
</dbReference>
<evidence type="ECO:0000313" key="11">
    <source>
        <dbReference type="EMBL" id="GAX84369.1"/>
    </source>
</evidence>
<protein>
    <recommendedName>
        <fullName evidence="8">Kinesin-like protein</fullName>
    </recommendedName>
</protein>
<feature type="compositionally biased region" description="Low complexity" evidence="9">
    <location>
        <begin position="600"/>
        <end position="609"/>
    </location>
</feature>
<dbReference type="InterPro" id="IPR019821">
    <property type="entry name" value="Kinesin_motor_CS"/>
</dbReference>
<dbReference type="Pfam" id="PF00225">
    <property type="entry name" value="Kinesin"/>
    <property type="match status" value="1"/>
</dbReference>
<dbReference type="PANTHER" id="PTHR47969:SF15">
    <property type="entry name" value="CHROMOSOME-ASSOCIATED KINESIN KIF4A-RELATED"/>
    <property type="match status" value="1"/>
</dbReference>
<evidence type="ECO:0000256" key="7">
    <source>
        <dbReference type="PROSITE-ProRule" id="PRU00283"/>
    </source>
</evidence>
<dbReference type="SUPFAM" id="SSF52540">
    <property type="entry name" value="P-loop containing nucleoside triphosphate hydrolases"/>
    <property type="match status" value="1"/>
</dbReference>
<feature type="compositionally biased region" description="Low complexity" evidence="9">
    <location>
        <begin position="623"/>
        <end position="638"/>
    </location>
</feature>
<dbReference type="GO" id="GO:0003777">
    <property type="term" value="F:microtubule motor activity"/>
    <property type="evidence" value="ECO:0007669"/>
    <property type="project" value="InterPro"/>
</dbReference>
<dbReference type="Proteomes" id="UP000232323">
    <property type="component" value="Unassembled WGS sequence"/>
</dbReference>
<dbReference type="EMBL" id="BEGY01000123">
    <property type="protein sequence ID" value="GAX84369.1"/>
    <property type="molecule type" value="Genomic_DNA"/>
</dbReference>
<dbReference type="GO" id="GO:0005875">
    <property type="term" value="C:microtubule associated complex"/>
    <property type="evidence" value="ECO:0007669"/>
    <property type="project" value="TreeGrafter"/>
</dbReference>
<evidence type="ECO:0000256" key="1">
    <source>
        <dbReference type="ARBA" id="ARBA00004496"/>
    </source>
</evidence>
<dbReference type="InterPro" id="IPR001752">
    <property type="entry name" value="Kinesin_motor_dom"/>
</dbReference>
<comment type="subcellular location">
    <subcellularLocation>
        <location evidence="1">Cytoplasm</location>
    </subcellularLocation>
</comment>
<dbReference type="GO" id="GO:0007052">
    <property type="term" value="P:mitotic spindle organization"/>
    <property type="evidence" value="ECO:0007669"/>
    <property type="project" value="TreeGrafter"/>
</dbReference>
<name>A0A250XN47_9CHLO</name>
<feature type="domain" description="Kinesin motor" evidence="10">
    <location>
        <begin position="7"/>
        <end position="353"/>
    </location>
</feature>
<dbReference type="OrthoDB" id="123929at2759"/>
<evidence type="ECO:0000256" key="9">
    <source>
        <dbReference type="SAM" id="MobiDB-lite"/>
    </source>
</evidence>
<dbReference type="InterPro" id="IPR027417">
    <property type="entry name" value="P-loop_NTPase"/>
</dbReference>
<proteinExistence type="inferred from homology"/>
<evidence type="ECO:0000256" key="4">
    <source>
        <dbReference type="ARBA" id="ARBA00022840"/>
    </source>
</evidence>
<dbReference type="PRINTS" id="PR00380">
    <property type="entry name" value="KINESINHEAVY"/>
</dbReference>
<feature type="compositionally biased region" description="Polar residues" evidence="9">
    <location>
        <begin position="699"/>
        <end position="746"/>
    </location>
</feature>
<comment type="similarity">
    <text evidence="7 8">Belongs to the TRAFAC class myosin-kinesin ATPase superfamily. Kinesin family.</text>
</comment>
<keyword evidence="6 7" id="KW-0505">Motor protein</keyword>
<accession>A0A250XN47</accession>
<sequence length="973" mass="103477">MSPKSNGVKIIVRVRPPLPRELAFDTAVEVLSNQELIAYKPEQEFASVYDTVLGEDSTQDDVYKVVKDGVLASLSGYNNTVMAYGQTGTGKTHTMMGEHGVDILDTDKEKQRRSFGIIPKAVQDLFAYAKVLQSRENCLVNIVISYLEIYNDRLYDLLQPYKKNGRDPLDQVKKKEILEVREDGQGNTFVPNLQSVKVKNTEAVMKLMAKGNRNRAVRHTEMNINSSRSHAMLQIAIEQWPDNGNDGRVMRSKLNFVDLAGSERWNTKLDMAVERINELTSINSSLSALGAVVAALSDGRQHVPYRSSKLTHLLQDSLGGNCKTTLIATVSPSGDAFEETVSTLKFADRASNIGNNPVVNVARDMSSVLAIKEREIQRLRNMLAQLTAVSAGVSTEAAAAAMAEFGPVTSLALTASSIETSKLHEELGEMRKALAVERALRENLEAQLKMRGADSSNDLTGIGGNVDPSLESSRPQYDILKITTPPSLPGWPAMDTSASPAVSRDFKSSQVKGGGSTWNTSSSTSSPARQRAGRSSKPTGGRGTSVGKVRGAPSPSPTRKTQQSPPKKGSLQDAIDAIRKRIQELSMPSTHKSPKRLNPSSGSRGSTSSPYAVNSLVGRAGHSNSRSSALRASRPESPQSYISSGRPSPLHQRGGSYTTSNPVSYPSASVYSASVVRGSTGSTAAAGWGRSALLSKFSDSPLQMPNGSLPQYRPPSQRQSSNQLLSIANMSHFSESGAPSPSSVHTIPTPAAASAPPRPAGGSWGRSALFGRTQNTSDDASNAGALDSGASAAGGGWGKSSQLSGGVSVTAAATAESREVDEVMRPVFSSSSRYLAQSAGITGSQEFVPLDGDVSVLVPSRQPEGDQESPHSKAARIASLMRYSGTESWDMQPSDSSRSSNFRGKQQGYSPNRGSMVSFCGSFHNTRRSGSVGKSSANSNNPTLLDKGSLIYILGSSSSSITAKAMAGKGFAV</sequence>
<keyword evidence="3 7" id="KW-0547">Nucleotide-binding</keyword>
<feature type="region of interest" description="Disordered" evidence="9">
    <location>
        <begin position="451"/>
        <end position="572"/>
    </location>
</feature>
<dbReference type="PANTHER" id="PTHR47969">
    <property type="entry name" value="CHROMOSOME-ASSOCIATED KINESIN KIF4A-RELATED"/>
    <property type="match status" value="1"/>
</dbReference>
<feature type="compositionally biased region" description="Low complexity" evidence="9">
    <location>
        <begin position="517"/>
        <end position="526"/>
    </location>
</feature>
<comment type="caution">
    <text evidence="11">The sequence shown here is derived from an EMBL/GenBank/DDBJ whole genome shotgun (WGS) entry which is preliminary data.</text>
</comment>
<feature type="region of interest" description="Disordered" evidence="9">
    <location>
        <begin position="585"/>
        <end position="663"/>
    </location>
</feature>
<evidence type="ECO:0000256" key="2">
    <source>
        <dbReference type="ARBA" id="ARBA00022490"/>
    </source>
</evidence>
<dbReference type="GO" id="GO:0005737">
    <property type="term" value="C:cytoplasm"/>
    <property type="evidence" value="ECO:0007669"/>
    <property type="project" value="UniProtKB-SubCell"/>
</dbReference>
<evidence type="ECO:0000256" key="8">
    <source>
        <dbReference type="RuleBase" id="RU000394"/>
    </source>
</evidence>
<dbReference type="STRING" id="1157962.A0A250XN47"/>
<organism evidence="11 12">
    <name type="scientific">Chlamydomonas eustigma</name>
    <dbReference type="NCBI Taxonomy" id="1157962"/>
    <lineage>
        <taxon>Eukaryota</taxon>
        <taxon>Viridiplantae</taxon>
        <taxon>Chlorophyta</taxon>
        <taxon>core chlorophytes</taxon>
        <taxon>Chlorophyceae</taxon>
        <taxon>CS clade</taxon>
        <taxon>Chlamydomonadales</taxon>
        <taxon>Chlamydomonadaceae</taxon>
        <taxon>Chlamydomonas</taxon>
    </lineage>
</organism>
<dbReference type="InterPro" id="IPR027640">
    <property type="entry name" value="Kinesin-like_fam"/>
</dbReference>
<dbReference type="AlphaFoldDB" id="A0A250XN47"/>
<dbReference type="SMART" id="SM00129">
    <property type="entry name" value="KISc"/>
    <property type="match status" value="1"/>
</dbReference>